<name>A0ABN1N8S3_9PSEU</name>
<dbReference type="RefSeq" id="WP_343944950.1">
    <property type="nucleotide sequence ID" value="NZ_BAAAHP010000187.1"/>
</dbReference>
<accession>A0ABN1N8S3</accession>
<sequence>MSNPRFTIAQLRAELQELAESVTGYAPPPKPDRFDSAREDAAGPIWLVPGSPLPVRAVDSEPGAVFIEGADFSYHGDWQALASGPARSFAMALLAAADWADGHDALGQRRARKDTT</sequence>
<organism evidence="1 2">
    <name type="scientific">Pseudonocardia zijingensis</name>
    <dbReference type="NCBI Taxonomy" id="153376"/>
    <lineage>
        <taxon>Bacteria</taxon>
        <taxon>Bacillati</taxon>
        <taxon>Actinomycetota</taxon>
        <taxon>Actinomycetes</taxon>
        <taxon>Pseudonocardiales</taxon>
        <taxon>Pseudonocardiaceae</taxon>
        <taxon>Pseudonocardia</taxon>
    </lineage>
</organism>
<protein>
    <submittedName>
        <fullName evidence="1">Uncharacterized protein</fullName>
    </submittedName>
</protein>
<comment type="caution">
    <text evidence="1">The sequence shown here is derived from an EMBL/GenBank/DDBJ whole genome shotgun (WGS) entry which is preliminary data.</text>
</comment>
<reference evidence="1 2" key="1">
    <citation type="journal article" date="2019" name="Int. J. Syst. Evol. Microbiol.">
        <title>The Global Catalogue of Microorganisms (GCM) 10K type strain sequencing project: providing services to taxonomists for standard genome sequencing and annotation.</title>
        <authorList>
            <consortium name="The Broad Institute Genomics Platform"/>
            <consortium name="The Broad Institute Genome Sequencing Center for Infectious Disease"/>
            <person name="Wu L."/>
            <person name="Ma J."/>
        </authorList>
    </citation>
    <scope>NUCLEOTIDE SEQUENCE [LARGE SCALE GENOMIC DNA]</scope>
    <source>
        <strain evidence="1 2">JCM 11117</strain>
    </source>
</reference>
<proteinExistence type="predicted"/>
<keyword evidence="2" id="KW-1185">Reference proteome</keyword>
<evidence type="ECO:0000313" key="1">
    <source>
        <dbReference type="EMBL" id="GAA0897848.1"/>
    </source>
</evidence>
<dbReference type="EMBL" id="BAAAHP010000187">
    <property type="protein sequence ID" value="GAA0897848.1"/>
    <property type="molecule type" value="Genomic_DNA"/>
</dbReference>
<dbReference type="Proteomes" id="UP001499967">
    <property type="component" value="Unassembled WGS sequence"/>
</dbReference>
<gene>
    <name evidence="1" type="ORF">GCM10009559_59190</name>
</gene>
<evidence type="ECO:0000313" key="2">
    <source>
        <dbReference type="Proteomes" id="UP001499967"/>
    </source>
</evidence>